<feature type="transmembrane region" description="Helical" evidence="10">
    <location>
        <begin position="61"/>
        <end position="83"/>
    </location>
</feature>
<evidence type="ECO:0000256" key="10">
    <source>
        <dbReference type="SAM" id="Phobius"/>
    </source>
</evidence>
<evidence type="ECO:0000256" key="1">
    <source>
        <dbReference type="ARBA" id="ARBA00004141"/>
    </source>
</evidence>
<keyword evidence="8" id="KW-0325">Glycoprotein</keyword>
<feature type="region of interest" description="Disordered" evidence="9">
    <location>
        <begin position="812"/>
        <end position="847"/>
    </location>
</feature>
<dbReference type="GO" id="GO:0140359">
    <property type="term" value="F:ABC-type transporter activity"/>
    <property type="evidence" value="ECO:0007669"/>
    <property type="project" value="InterPro"/>
</dbReference>
<dbReference type="CDD" id="cd18580">
    <property type="entry name" value="ABC_6TM_ABCC_D2"/>
    <property type="match status" value="1"/>
</dbReference>
<dbReference type="OrthoDB" id="6500128at2759"/>
<keyword evidence="14" id="KW-1185">Reference proteome</keyword>
<feature type="transmembrane region" description="Helical" evidence="10">
    <location>
        <begin position="981"/>
        <end position="1004"/>
    </location>
</feature>
<dbReference type="GO" id="GO:0005524">
    <property type="term" value="F:ATP binding"/>
    <property type="evidence" value="ECO:0007669"/>
    <property type="project" value="UniProtKB-KW"/>
</dbReference>
<keyword evidence="5" id="KW-0067">ATP-binding</keyword>
<comment type="subcellular location">
    <subcellularLocation>
        <location evidence="1">Membrane</location>
        <topology evidence="1">Multi-pass membrane protein</topology>
    </subcellularLocation>
</comment>
<feature type="transmembrane region" description="Helical" evidence="10">
    <location>
        <begin position="400"/>
        <end position="419"/>
    </location>
</feature>
<dbReference type="InterPro" id="IPR011527">
    <property type="entry name" value="ABC1_TM_dom"/>
</dbReference>
<dbReference type="SUPFAM" id="SSF90123">
    <property type="entry name" value="ABC transporter transmembrane region"/>
    <property type="match status" value="2"/>
</dbReference>
<evidence type="ECO:0000313" key="13">
    <source>
        <dbReference type="EMBL" id="KAF7378054.1"/>
    </source>
</evidence>
<keyword evidence="3 10" id="KW-0812">Transmembrane</keyword>
<feature type="transmembrane region" description="Helical" evidence="10">
    <location>
        <begin position="912"/>
        <end position="932"/>
    </location>
</feature>
<reference evidence="13" key="1">
    <citation type="submission" date="2020-05" db="EMBL/GenBank/DDBJ databases">
        <title>Mycena genomes resolve the evolution of fungal bioluminescence.</title>
        <authorList>
            <person name="Tsai I.J."/>
        </authorList>
    </citation>
    <scope>NUCLEOTIDE SEQUENCE</scope>
    <source>
        <strain evidence="13">160909Yilan</strain>
    </source>
</reference>
<dbReference type="Proteomes" id="UP000623467">
    <property type="component" value="Unassembled WGS sequence"/>
</dbReference>
<dbReference type="PROSITE" id="PS00211">
    <property type="entry name" value="ABC_TRANSPORTER_1"/>
    <property type="match status" value="1"/>
</dbReference>
<dbReference type="InterPro" id="IPR027417">
    <property type="entry name" value="P-loop_NTPase"/>
</dbReference>
<evidence type="ECO:0000313" key="14">
    <source>
        <dbReference type="Proteomes" id="UP000623467"/>
    </source>
</evidence>
<dbReference type="InterPro" id="IPR003593">
    <property type="entry name" value="AAA+_ATPase"/>
</dbReference>
<organism evidence="13 14">
    <name type="scientific">Mycena sanguinolenta</name>
    <dbReference type="NCBI Taxonomy" id="230812"/>
    <lineage>
        <taxon>Eukaryota</taxon>
        <taxon>Fungi</taxon>
        <taxon>Dikarya</taxon>
        <taxon>Basidiomycota</taxon>
        <taxon>Agaricomycotina</taxon>
        <taxon>Agaricomycetes</taxon>
        <taxon>Agaricomycetidae</taxon>
        <taxon>Agaricales</taxon>
        <taxon>Marasmiineae</taxon>
        <taxon>Mycenaceae</taxon>
        <taxon>Mycena</taxon>
    </lineage>
</organism>
<feature type="transmembrane region" description="Helical" evidence="10">
    <location>
        <begin position="873"/>
        <end position="892"/>
    </location>
</feature>
<dbReference type="GO" id="GO:0016020">
    <property type="term" value="C:membrane"/>
    <property type="evidence" value="ECO:0007669"/>
    <property type="project" value="UniProtKB-SubCell"/>
</dbReference>
<feature type="transmembrane region" description="Helical" evidence="10">
    <location>
        <begin position="521"/>
        <end position="546"/>
    </location>
</feature>
<feature type="domain" description="ABC transmembrane type-1" evidence="12">
    <location>
        <begin position="873"/>
        <end position="1153"/>
    </location>
</feature>
<dbReference type="Pfam" id="PF00664">
    <property type="entry name" value="ABC_membrane"/>
    <property type="match status" value="2"/>
</dbReference>
<dbReference type="PANTHER" id="PTHR24223">
    <property type="entry name" value="ATP-BINDING CASSETTE SUB-FAMILY C"/>
    <property type="match status" value="1"/>
</dbReference>
<feature type="compositionally biased region" description="Acidic residues" evidence="9">
    <location>
        <begin position="825"/>
        <end position="847"/>
    </location>
</feature>
<evidence type="ECO:0000259" key="12">
    <source>
        <dbReference type="PROSITE" id="PS50929"/>
    </source>
</evidence>
<dbReference type="InterPro" id="IPR017871">
    <property type="entry name" value="ABC_transporter-like_CS"/>
</dbReference>
<evidence type="ECO:0000256" key="6">
    <source>
        <dbReference type="ARBA" id="ARBA00022989"/>
    </source>
</evidence>
<gene>
    <name evidence="13" type="ORF">MSAN_00229400</name>
</gene>
<feature type="transmembrane region" description="Helical" evidence="10">
    <location>
        <begin position="299"/>
        <end position="321"/>
    </location>
</feature>
<dbReference type="InterPro" id="IPR044726">
    <property type="entry name" value="ABCC_6TM_D2"/>
</dbReference>
<dbReference type="Pfam" id="PF24357">
    <property type="entry name" value="TMD0_ABC"/>
    <property type="match status" value="1"/>
</dbReference>
<keyword evidence="13" id="KW-0378">Hydrolase</keyword>
<dbReference type="Gene3D" id="3.40.50.300">
    <property type="entry name" value="P-loop containing nucleotide triphosphate hydrolases"/>
    <property type="match status" value="2"/>
</dbReference>
<comment type="caution">
    <text evidence="13">The sequence shown here is derived from an EMBL/GenBank/DDBJ whole genome shotgun (WGS) entry which is preliminary data.</text>
</comment>
<evidence type="ECO:0000256" key="5">
    <source>
        <dbReference type="ARBA" id="ARBA00022840"/>
    </source>
</evidence>
<keyword evidence="7 10" id="KW-0472">Membrane</keyword>
<dbReference type="InterPro" id="IPR044746">
    <property type="entry name" value="ABCC_6TM_D1"/>
</dbReference>
<dbReference type="FunFam" id="3.40.50.300:FF:000838">
    <property type="entry name" value="ABC multidrug transporter (Eurofung)"/>
    <property type="match status" value="1"/>
</dbReference>
<sequence>MAVCSNDASFGPVSNCRGFDFTIKFESYILSVIPSVLLVVLGLARILYLASKPSALTNSKIWFHGLKLLLALALIAVDATALATSPHTSVRVATAVALVASIVAGALSHFEHRKTRRSSILLPMYLFATVLCDIVRVRTFALSGFLHTTFFAAVCASLGVRCCMNITENIAKAWLIKETLSPEETSPFVSRLVFGWMTPLLIRGARTKLTLDTLGPISDDFDSLRTWEQGSRQWNRLRSRKHPLLLTLLFAFPSALLSPIIPTALFSLAQMAQPIAIHDAIDFLSSYSTDNPRPVEQGWALAFAFFLIYSISSISDGWYMLESNRCSTVVRGFLIEAVYRKALTCHVEVAKDMGSGKSGNLMSVETEKIVARMTSMYQPLSILILSVLGCYELYQQIGASFVATLIGCLILMGATPLLTRDVGEAQAAWTARTEQRQKLTASILRNIVPGRMMAYTDAFFKMIHTARERELEEYQKFWRRTSRMLVLSNWGAEFLSLVTIGTYTVVTLVDPNAPPFTTARMFTVIAIINLIGMPITELGEAFAYIIQAWVSLKRVETFLLSEDKPSLPPAEHTVFDNASFGHGGATFLHDISTTLPNNQLTIIIGPVGSGKSTLLHAALGEVTLVAGALHVPSSGPGSGTTAYCAQDAWLRNADSVRSAITFTSPYDAQWYARVLRALALERDLTVLKDGDGTPATRLSGGQKARVALARAVYARAERYVLDDVFSALDADTEAVVWEGLFHPETGLLRGKTVLLATHGSAYTPLSSIGSKKADYIIMLGEGRIVEQGTGTELLEREGPTRDLVQKYVAQQRRNEPTTAAGATTTDEDDEVAAEEDEEDAIAEATDDSEAKRETVRWGTYGFYFGLVGRFRTLLYLALCMASSLVPLAINIYQNYWTSAFIDNHALLARYFGGYVAFEAVALCAMGIFVYYATGIAMPHGARGVHAELLGSVLRAPLTVIEAAGVGKILNRFNSDMNIIDVGLPVAIMAVTQIGLAMFGSLVVITVTTPWIGLLIFGIIITFAVVQYFYTRTSAQLRRLDLGSRTPLYTLLTDTVDADGLRTLRAFKSQQHFTDINSKRVQASQKPFFLVKAGQRWLVGQIKMSVSFINAALICFAVALRHSTSAGLFAVALIQATSLTERLNWFFTTWVDVEICIVAAERIKELAKEKTGMWPTQGGIVFDTVVARYRPELDPALHGLSFHIRAGERVGVVGRTGSGKSTLLAVLFRKINIEKGQILVDGTNISGISLDMLRSGMTLIPQDPVLLEISVRANLDIEGKHTDEEIWRALELSSMKKAIERFPSKLDEVVTGSSRFSRGQKQLLALARALLRQRNVVCLDEATSSIDVETDQAIQQTLRSSFGAATIITIAHRISTVRDYDRIIVLDNGRVVENGSPNELLEIPGGVFRRLLHGEESESVADDKPDAA</sequence>
<dbReference type="SUPFAM" id="SSF52540">
    <property type="entry name" value="P-loop containing nucleoside triphosphate hydrolases"/>
    <property type="match status" value="2"/>
</dbReference>
<keyword evidence="2" id="KW-0813">Transport</keyword>
<accession>A0A8H7DJU5</accession>
<feature type="transmembrane region" description="Helical" evidence="10">
    <location>
        <begin position="242"/>
        <end position="261"/>
    </location>
</feature>
<feature type="transmembrane region" description="Helical" evidence="10">
    <location>
        <begin position="485"/>
        <end position="509"/>
    </location>
</feature>
<feature type="transmembrane region" description="Helical" evidence="10">
    <location>
        <begin position="89"/>
        <end position="108"/>
    </location>
</feature>
<dbReference type="PROSITE" id="PS50929">
    <property type="entry name" value="ABC_TM1F"/>
    <property type="match status" value="2"/>
</dbReference>
<evidence type="ECO:0000256" key="3">
    <source>
        <dbReference type="ARBA" id="ARBA00022692"/>
    </source>
</evidence>
<name>A0A8H7DJU5_9AGAR</name>
<evidence type="ECO:0000256" key="4">
    <source>
        <dbReference type="ARBA" id="ARBA00022741"/>
    </source>
</evidence>
<proteinExistence type="predicted"/>
<dbReference type="InterPro" id="IPR056227">
    <property type="entry name" value="TMD0_ABC"/>
</dbReference>
<feature type="domain" description="ABC transporter" evidence="11">
    <location>
        <begin position="1179"/>
        <end position="1412"/>
    </location>
</feature>
<feature type="transmembrane region" description="Helical" evidence="10">
    <location>
        <begin position="376"/>
        <end position="394"/>
    </location>
</feature>
<keyword evidence="4" id="KW-0547">Nucleotide-binding</keyword>
<dbReference type="InterPro" id="IPR036640">
    <property type="entry name" value="ABC1_TM_sf"/>
</dbReference>
<dbReference type="EMBL" id="JACAZH010000001">
    <property type="protein sequence ID" value="KAF7378054.1"/>
    <property type="molecule type" value="Genomic_DNA"/>
</dbReference>
<feature type="transmembrane region" description="Helical" evidence="10">
    <location>
        <begin position="28"/>
        <end position="49"/>
    </location>
</feature>
<dbReference type="CDD" id="cd03244">
    <property type="entry name" value="ABCC_MRP_domain2"/>
    <property type="match status" value="1"/>
</dbReference>
<evidence type="ECO:0000256" key="2">
    <source>
        <dbReference type="ARBA" id="ARBA00022448"/>
    </source>
</evidence>
<dbReference type="InterPro" id="IPR003439">
    <property type="entry name" value="ABC_transporter-like_ATP-bd"/>
</dbReference>
<feature type="domain" description="ABC transmembrane type-1" evidence="12">
    <location>
        <begin position="263"/>
        <end position="547"/>
    </location>
</feature>
<feature type="domain" description="ABC transporter" evidence="11">
    <location>
        <begin position="573"/>
        <end position="806"/>
    </location>
</feature>
<dbReference type="PROSITE" id="PS50893">
    <property type="entry name" value="ABC_TRANSPORTER_2"/>
    <property type="match status" value="2"/>
</dbReference>
<feature type="transmembrane region" description="Helical" evidence="10">
    <location>
        <begin position="1010"/>
        <end position="1029"/>
    </location>
</feature>
<dbReference type="Gene3D" id="1.20.1560.10">
    <property type="entry name" value="ABC transporter type 1, transmembrane domain"/>
    <property type="match status" value="2"/>
</dbReference>
<dbReference type="CDD" id="cd18579">
    <property type="entry name" value="ABC_6TM_ABCC_D1"/>
    <property type="match status" value="1"/>
</dbReference>
<evidence type="ECO:0000256" key="9">
    <source>
        <dbReference type="SAM" id="MobiDB-lite"/>
    </source>
</evidence>
<keyword evidence="6 10" id="KW-1133">Transmembrane helix</keyword>
<dbReference type="Pfam" id="PF00005">
    <property type="entry name" value="ABC_tran"/>
    <property type="match status" value="2"/>
</dbReference>
<dbReference type="SMART" id="SM00382">
    <property type="entry name" value="AAA"/>
    <property type="match status" value="2"/>
</dbReference>
<protein>
    <submittedName>
        <fullName evidence="13">P-loop containing nucleoside triphosphate hydrolase protein</fullName>
    </submittedName>
</protein>
<dbReference type="PANTHER" id="PTHR24223:SF399">
    <property type="entry name" value="ABC TRANSPORTER ATNG"/>
    <property type="match status" value="1"/>
</dbReference>
<dbReference type="GO" id="GO:0016887">
    <property type="term" value="F:ATP hydrolysis activity"/>
    <property type="evidence" value="ECO:0007669"/>
    <property type="project" value="InterPro"/>
</dbReference>
<evidence type="ECO:0000256" key="7">
    <source>
        <dbReference type="ARBA" id="ARBA00023136"/>
    </source>
</evidence>
<dbReference type="InterPro" id="IPR050173">
    <property type="entry name" value="ABC_transporter_C-like"/>
</dbReference>
<evidence type="ECO:0000256" key="8">
    <source>
        <dbReference type="ARBA" id="ARBA00023180"/>
    </source>
</evidence>
<evidence type="ECO:0000259" key="11">
    <source>
        <dbReference type="PROSITE" id="PS50893"/>
    </source>
</evidence>